<reference evidence="11" key="3">
    <citation type="submission" date="2020-12" db="UniProtKB">
        <authorList>
            <consortium name="EnsemblPlants"/>
        </authorList>
    </citation>
    <scope>IDENTIFICATION</scope>
</reference>
<dbReference type="Gramene" id="Pp3c4_13790V3.2">
    <property type="protein sequence ID" value="Pp3c4_13790V3.2"/>
    <property type="gene ID" value="Pp3c4_13790"/>
</dbReference>
<dbReference type="SMART" id="SM00717">
    <property type="entry name" value="SANT"/>
    <property type="match status" value="2"/>
</dbReference>
<comment type="subcellular location">
    <subcellularLocation>
        <location evidence="1">Nucleus</location>
    </subcellularLocation>
</comment>
<dbReference type="OrthoDB" id="2143914at2759"/>
<dbReference type="EnsemblPlants" id="Pp3c4_13790V3.1">
    <property type="protein sequence ID" value="Pp3c4_13790V3.1"/>
    <property type="gene ID" value="Pp3c4_13790"/>
</dbReference>
<sequence>MCLHFAEEQTKGMQSYELHYTTSGQLSSRQQQMASSCSHSHAGHSSPGVTTSSTSAETTTYVTDGEGTSNSGSDVTPVTCKASTIPFQALGSLPSEEGQLWWMRAGYNSDVKQFSDGEMDQASVDEMKESTSEDVDLKFHNMDTMDGAVQSKLCPRGHWRPAEDEKLRELVSQYGPQNWNLIAEKLHGRSGKSCRLRWFNQLDPRINRRPFTEDEEERLLAAHSFHGNKWAMIARLFLGRTDNAVKNHWHVVMARKFRERSRSSGRRKAQEPRRGRRPSSSSEQHTTSSEEVSDVSLSTHHGQVLNPSSLSRSTKNSYTSTSTPSFQPGFILPHHEPSRILSSSPHSESSKKGSSLLSSSTTALARPSPASRWLSQSAELGSQTQYGQKRVPQTDAVPQSTGFLPELKIRPERNCKGPTAAQWVPSLVSPFPSARGNQRDEHARNLWASSFRAELHGQIQDHHGHGVQNLVNHLEGGFEVRKRAEQLGLQTDLEAFAAWGMTNHGQEITTSQSEAAPAISFIDFLGVGVVKENSSSSPVC</sequence>
<keyword evidence="6" id="KW-0539">Nucleus</keyword>
<evidence type="ECO:0000259" key="9">
    <source>
        <dbReference type="PROSITE" id="PS51294"/>
    </source>
</evidence>
<evidence type="ECO:0000256" key="3">
    <source>
        <dbReference type="ARBA" id="ARBA00023015"/>
    </source>
</evidence>
<protein>
    <submittedName>
        <fullName evidence="10 11">Uncharacterized protein</fullName>
    </submittedName>
</protein>
<evidence type="ECO:0000256" key="5">
    <source>
        <dbReference type="ARBA" id="ARBA00023163"/>
    </source>
</evidence>
<dbReference type="InterPro" id="IPR017930">
    <property type="entry name" value="Myb_dom"/>
</dbReference>
<gene>
    <name evidence="11" type="primary">LOC112280761</name>
    <name evidence="10" type="ORF">PHYPA_006174</name>
</gene>
<keyword evidence="2" id="KW-0677">Repeat</keyword>
<dbReference type="InterPro" id="IPR001005">
    <property type="entry name" value="SANT/Myb"/>
</dbReference>
<evidence type="ECO:0000256" key="6">
    <source>
        <dbReference type="ARBA" id="ARBA00023242"/>
    </source>
</evidence>
<reference evidence="10 12" key="1">
    <citation type="journal article" date="2008" name="Science">
        <title>The Physcomitrella genome reveals evolutionary insights into the conquest of land by plants.</title>
        <authorList>
            <person name="Rensing S."/>
            <person name="Lang D."/>
            <person name="Zimmer A."/>
            <person name="Terry A."/>
            <person name="Salamov A."/>
            <person name="Shapiro H."/>
            <person name="Nishiyama T."/>
            <person name="Perroud P.-F."/>
            <person name="Lindquist E."/>
            <person name="Kamisugi Y."/>
            <person name="Tanahashi T."/>
            <person name="Sakakibara K."/>
            <person name="Fujita T."/>
            <person name="Oishi K."/>
            <person name="Shin-I T."/>
            <person name="Kuroki Y."/>
            <person name="Toyoda A."/>
            <person name="Suzuki Y."/>
            <person name="Hashimoto A."/>
            <person name="Yamaguchi K."/>
            <person name="Sugano A."/>
            <person name="Kohara Y."/>
            <person name="Fujiyama A."/>
            <person name="Anterola A."/>
            <person name="Aoki S."/>
            <person name="Ashton N."/>
            <person name="Barbazuk W.B."/>
            <person name="Barker E."/>
            <person name="Bennetzen J."/>
            <person name="Bezanilla M."/>
            <person name="Blankenship R."/>
            <person name="Cho S.H."/>
            <person name="Dutcher S."/>
            <person name="Estelle M."/>
            <person name="Fawcett J.A."/>
            <person name="Gundlach H."/>
            <person name="Hanada K."/>
            <person name="Heyl A."/>
            <person name="Hicks K.A."/>
            <person name="Hugh J."/>
            <person name="Lohr M."/>
            <person name="Mayer K."/>
            <person name="Melkozernov A."/>
            <person name="Murata T."/>
            <person name="Nelson D."/>
            <person name="Pils B."/>
            <person name="Prigge M."/>
            <person name="Reiss B."/>
            <person name="Renner T."/>
            <person name="Rombauts S."/>
            <person name="Rushton P."/>
            <person name="Sanderfoot A."/>
            <person name="Schween G."/>
            <person name="Shiu S.-H."/>
            <person name="Stueber K."/>
            <person name="Theodoulou F.L."/>
            <person name="Tu H."/>
            <person name="Van de Peer Y."/>
            <person name="Verrier P.J."/>
            <person name="Waters E."/>
            <person name="Wood A."/>
            <person name="Yang L."/>
            <person name="Cove D."/>
            <person name="Cuming A."/>
            <person name="Hasebe M."/>
            <person name="Lucas S."/>
            <person name="Mishler D.B."/>
            <person name="Reski R."/>
            <person name="Grigoriev I."/>
            <person name="Quatrano R.S."/>
            <person name="Boore J.L."/>
        </authorList>
    </citation>
    <scope>NUCLEOTIDE SEQUENCE [LARGE SCALE GENOMIC DNA]</scope>
    <source>
        <strain evidence="11 12">cv. Gransden 2004</strain>
    </source>
</reference>
<feature type="domain" description="Myb-like" evidence="8">
    <location>
        <begin position="156"/>
        <end position="202"/>
    </location>
</feature>
<dbReference type="Gene3D" id="1.10.10.60">
    <property type="entry name" value="Homeodomain-like"/>
    <property type="match status" value="2"/>
</dbReference>
<feature type="domain" description="Myb-like" evidence="8">
    <location>
        <begin position="203"/>
        <end position="253"/>
    </location>
</feature>
<organism evidence="10">
    <name type="scientific">Physcomitrium patens</name>
    <name type="common">Spreading-leaved earth moss</name>
    <name type="synonym">Physcomitrella patens</name>
    <dbReference type="NCBI Taxonomy" id="3218"/>
    <lineage>
        <taxon>Eukaryota</taxon>
        <taxon>Viridiplantae</taxon>
        <taxon>Streptophyta</taxon>
        <taxon>Embryophyta</taxon>
        <taxon>Bryophyta</taxon>
        <taxon>Bryophytina</taxon>
        <taxon>Bryopsida</taxon>
        <taxon>Funariidae</taxon>
        <taxon>Funariales</taxon>
        <taxon>Funariaceae</taxon>
        <taxon>Physcomitrium</taxon>
    </lineage>
</organism>
<dbReference type="Pfam" id="PF13921">
    <property type="entry name" value="Myb_DNA-bind_6"/>
    <property type="match status" value="1"/>
</dbReference>
<feature type="compositionally biased region" description="Low complexity" evidence="7">
    <location>
        <begin position="278"/>
        <end position="290"/>
    </location>
</feature>
<dbReference type="Proteomes" id="UP000006727">
    <property type="component" value="Chromosome 4"/>
</dbReference>
<reference evidence="10 12" key="2">
    <citation type="journal article" date="2018" name="Plant J.">
        <title>The Physcomitrella patens chromosome-scale assembly reveals moss genome structure and evolution.</title>
        <authorList>
            <person name="Lang D."/>
            <person name="Ullrich K.K."/>
            <person name="Murat F."/>
            <person name="Fuchs J."/>
            <person name="Jenkins J."/>
            <person name="Haas F.B."/>
            <person name="Piednoel M."/>
            <person name="Gundlach H."/>
            <person name="Van Bel M."/>
            <person name="Meyberg R."/>
            <person name="Vives C."/>
            <person name="Morata J."/>
            <person name="Symeonidi A."/>
            <person name="Hiss M."/>
            <person name="Muchero W."/>
            <person name="Kamisugi Y."/>
            <person name="Saleh O."/>
            <person name="Blanc G."/>
            <person name="Decker E.L."/>
            <person name="van Gessel N."/>
            <person name="Grimwood J."/>
            <person name="Hayes R.D."/>
            <person name="Graham S.W."/>
            <person name="Gunter L.E."/>
            <person name="McDaniel S.F."/>
            <person name="Hoernstein S.N.W."/>
            <person name="Larsson A."/>
            <person name="Li F.W."/>
            <person name="Perroud P.F."/>
            <person name="Phillips J."/>
            <person name="Ranjan P."/>
            <person name="Rokshar D.S."/>
            <person name="Rothfels C.J."/>
            <person name="Schneider L."/>
            <person name="Shu S."/>
            <person name="Stevenson D.W."/>
            <person name="Thummler F."/>
            <person name="Tillich M."/>
            <person name="Villarreal Aguilar J.C."/>
            <person name="Widiez T."/>
            <person name="Wong G.K."/>
            <person name="Wymore A."/>
            <person name="Zhang Y."/>
            <person name="Zimmer A.D."/>
            <person name="Quatrano R.S."/>
            <person name="Mayer K.F.X."/>
            <person name="Goodstein D."/>
            <person name="Casacuberta J.M."/>
            <person name="Vandepoele K."/>
            <person name="Reski R."/>
            <person name="Cuming A.C."/>
            <person name="Tuskan G.A."/>
            <person name="Maumus F."/>
            <person name="Salse J."/>
            <person name="Schmutz J."/>
            <person name="Rensing S.A."/>
        </authorList>
    </citation>
    <scope>NUCLEOTIDE SEQUENCE [LARGE SCALE GENOMIC DNA]</scope>
    <source>
        <strain evidence="11 12">cv. Gransden 2004</strain>
    </source>
</reference>
<name>A0A2K1KNC0_PHYPA</name>
<dbReference type="RefSeq" id="XP_024372328.1">
    <property type="nucleotide sequence ID" value="XM_024516560.2"/>
</dbReference>
<dbReference type="GO" id="GO:0005634">
    <property type="term" value="C:nucleus"/>
    <property type="evidence" value="ECO:0000318"/>
    <property type="project" value="GO_Central"/>
</dbReference>
<feature type="domain" description="HTH myb-type" evidence="9">
    <location>
        <begin position="207"/>
        <end position="257"/>
    </location>
</feature>
<evidence type="ECO:0000256" key="1">
    <source>
        <dbReference type="ARBA" id="ARBA00004123"/>
    </source>
</evidence>
<dbReference type="GO" id="GO:0000978">
    <property type="term" value="F:RNA polymerase II cis-regulatory region sequence-specific DNA binding"/>
    <property type="evidence" value="ECO:0000318"/>
    <property type="project" value="GO_Central"/>
</dbReference>
<dbReference type="SUPFAM" id="SSF46689">
    <property type="entry name" value="Homeodomain-like"/>
    <property type="match status" value="1"/>
</dbReference>
<evidence type="ECO:0000256" key="4">
    <source>
        <dbReference type="ARBA" id="ARBA00023125"/>
    </source>
</evidence>
<keyword evidence="3" id="KW-0805">Transcription regulation</keyword>
<dbReference type="FunFam" id="1.10.10.60:FF:000060">
    <property type="entry name" value="MYB transcription factor"/>
    <property type="match status" value="1"/>
</dbReference>
<dbReference type="PROSITE" id="PS50090">
    <property type="entry name" value="MYB_LIKE"/>
    <property type="match status" value="2"/>
</dbReference>
<feature type="compositionally biased region" description="Low complexity" evidence="7">
    <location>
        <begin position="339"/>
        <end position="371"/>
    </location>
</feature>
<dbReference type="EnsemblPlants" id="Pp3c4_13790V3.2">
    <property type="protein sequence ID" value="Pp3c4_13790V3.2"/>
    <property type="gene ID" value="Pp3c4_13790"/>
</dbReference>
<dbReference type="GO" id="GO:0000981">
    <property type="term" value="F:DNA-binding transcription factor activity, RNA polymerase II-specific"/>
    <property type="evidence" value="ECO:0000318"/>
    <property type="project" value="GO_Central"/>
</dbReference>
<dbReference type="GO" id="GO:0006355">
    <property type="term" value="P:regulation of DNA-templated transcription"/>
    <property type="evidence" value="ECO:0000318"/>
    <property type="project" value="GO_Central"/>
</dbReference>
<dbReference type="PANTHER" id="PTHR45614:SF150">
    <property type="entry name" value="MYB-LIKE DNA-BINDING DOMAIN CONTAINING PROTEIN, EXPRESSED"/>
    <property type="match status" value="1"/>
</dbReference>
<dbReference type="CDD" id="cd00167">
    <property type="entry name" value="SANT"/>
    <property type="match status" value="2"/>
</dbReference>
<feature type="compositionally biased region" description="Basic residues" evidence="7">
    <location>
        <begin position="256"/>
        <end position="267"/>
    </location>
</feature>
<feature type="compositionally biased region" description="Low complexity" evidence="7">
    <location>
        <begin position="34"/>
        <end position="63"/>
    </location>
</feature>
<evidence type="ECO:0000313" key="12">
    <source>
        <dbReference type="Proteomes" id="UP000006727"/>
    </source>
</evidence>
<dbReference type="PANTHER" id="PTHR45614">
    <property type="entry name" value="MYB PROTEIN-RELATED"/>
    <property type="match status" value="1"/>
</dbReference>
<feature type="compositionally biased region" description="Polar residues" evidence="7">
    <location>
        <begin position="66"/>
        <end position="75"/>
    </location>
</feature>
<keyword evidence="5" id="KW-0804">Transcription</keyword>
<evidence type="ECO:0000256" key="2">
    <source>
        <dbReference type="ARBA" id="ARBA00022737"/>
    </source>
</evidence>
<evidence type="ECO:0000259" key="8">
    <source>
        <dbReference type="PROSITE" id="PS50090"/>
    </source>
</evidence>
<dbReference type="EMBL" id="ABEU02000004">
    <property type="protein sequence ID" value="PNR55278.1"/>
    <property type="molecule type" value="Genomic_DNA"/>
</dbReference>
<feature type="domain" description="HTH myb-type" evidence="9">
    <location>
        <begin position="156"/>
        <end position="206"/>
    </location>
</feature>
<dbReference type="InterPro" id="IPR009057">
    <property type="entry name" value="Homeodomain-like_sf"/>
</dbReference>
<dbReference type="Gramene" id="Pp3c4_13790V3.1">
    <property type="protein sequence ID" value="Pp3c4_13790V3.1"/>
    <property type="gene ID" value="Pp3c4_13790"/>
</dbReference>
<evidence type="ECO:0000313" key="10">
    <source>
        <dbReference type="EMBL" id="PNR55278.1"/>
    </source>
</evidence>
<feature type="region of interest" description="Disordered" evidence="7">
    <location>
        <begin position="256"/>
        <end position="411"/>
    </location>
</feature>
<dbReference type="GeneID" id="112280761"/>
<feature type="region of interest" description="Disordered" evidence="7">
    <location>
        <begin position="27"/>
        <end position="75"/>
    </location>
</feature>
<dbReference type="InterPro" id="IPR050560">
    <property type="entry name" value="MYB_TF"/>
</dbReference>
<proteinExistence type="predicted"/>
<evidence type="ECO:0000313" key="11">
    <source>
        <dbReference type="EnsemblPlants" id="Pp3c4_13790V3.1"/>
    </source>
</evidence>
<keyword evidence="4" id="KW-0238">DNA-binding</keyword>
<feature type="compositionally biased region" description="Polar residues" evidence="7">
    <location>
        <begin position="373"/>
        <end position="387"/>
    </location>
</feature>
<dbReference type="PROSITE" id="PS51294">
    <property type="entry name" value="HTH_MYB"/>
    <property type="match status" value="2"/>
</dbReference>
<keyword evidence="12" id="KW-1185">Reference proteome</keyword>
<dbReference type="PaxDb" id="3218-PP1S219_84V6.1"/>
<accession>A0A2K1KNC0</accession>
<feature type="compositionally biased region" description="Polar residues" evidence="7">
    <location>
        <begin position="295"/>
        <end position="326"/>
    </location>
</feature>
<dbReference type="AlphaFoldDB" id="A0A2K1KNC0"/>
<evidence type="ECO:0000256" key="7">
    <source>
        <dbReference type="SAM" id="MobiDB-lite"/>
    </source>
</evidence>